<organism evidence="3 4">
    <name type="scientific">Cladosporium halotolerans</name>
    <dbReference type="NCBI Taxonomy" id="1052096"/>
    <lineage>
        <taxon>Eukaryota</taxon>
        <taxon>Fungi</taxon>
        <taxon>Dikarya</taxon>
        <taxon>Ascomycota</taxon>
        <taxon>Pezizomycotina</taxon>
        <taxon>Dothideomycetes</taxon>
        <taxon>Dothideomycetidae</taxon>
        <taxon>Cladosporiales</taxon>
        <taxon>Cladosporiaceae</taxon>
        <taxon>Cladosporium</taxon>
    </lineage>
</organism>
<evidence type="ECO:0000313" key="4">
    <source>
        <dbReference type="Proteomes" id="UP000803884"/>
    </source>
</evidence>
<sequence>MPAILEDEMPGAMADGGSVATLPFPPVTKKHIMNCSYHSWHPRYRTVTPKARLVPLTKPFLDYLRADGIILPDDDEPTDDPEWSDDSGIFSASEARDNGQESDDEQEDVAAGWRDVHAAVQDTIETLGGRVMPKLNWSAPKDATWMNANSMDCRTANDVYLLLKSSDFVTHDLEHAFDDTEAGEGPEAELTNDTIPYHLVLRKAFEMNPSVEFRCFVRHRRLIAISQRDLNHFDFLFQLQDKLQSRIQEFFDVRLRDTFPDENFVFDVYVPTPYERVWLVDVNPWAPRTDPLLFSWLELLTMDEPPAELPEEETVRISIRFGGAANGETKGETGGDTNGSSAVEVSTQDEKDGEGMTREEGENDDGSDSESDVDEEIWKPEFRLVRKSDPEAYSFSTPQYSAHKMPKDVVDASASGEGLREFARDWREILEKRQREDAAEESSEDE</sequence>
<dbReference type="Pfam" id="PF07065">
    <property type="entry name" value="D123"/>
    <property type="match status" value="1"/>
</dbReference>
<feature type="region of interest" description="Disordered" evidence="2">
    <location>
        <begin position="324"/>
        <end position="382"/>
    </location>
</feature>
<evidence type="ECO:0000256" key="2">
    <source>
        <dbReference type="SAM" id="MobiDB-lite"/>
    </source>
</evidence>
<feature type="region of interest" description="Disordered" evidence="2">
    <location>
        <begin position="71"/>
        <end position="109"/>
    </location>
</feature>
<protein>
    <recommendedName>
        <fullName evidence="5">Cell division cycle protein 123</fullName>
    </recommendedName>
</protein>
<dbReference type="PANTHER" id="PTHR15323">
    <property type="entry name" value="D123 PROTEIN"/>
    <property type="match status" value="1"/>
</dbReference>
<feature type="compositionally biased region" description="Acidic residues" evidence="2">
    <location>
        <begin position="72"/>
        <end position="85"/>
    </location>
</feature>
<dbReference type="GO" id="GO:0005737">
    <property type="term" value="C:cytoplasm"/>
    <property type="evidence" value="ECO:0007669"/>
    <property type="project" value="TreeGrafter"/>
</dbReference>
<keyword evidence="4" id="KW-1185">Reference proteome</keyword>
<dbReference type="AlphaFoldDB" id="A0AB34KSL7"/>
<dbReference type="GeneID" id="96005113"/>
<dbReference type="PANTHER" id="PTHR15323:SF6">
    <property type="entry name" value="CELL DIVISION CYCLE PROTEIN 123 HOMOLOG"/>
    <property type="match status" value="1"/>
</dbReference>
<proteinExistence type="inferred from homology"/>
<evidence type="ECO:0000313" key="3">
    <source>
        <dbReference type="EMBL" id="KAL1587743.1"/>
    </source>
</evidence>
<reference evidence="3 4" key="1">
    <citation type="journal article" date="2020" name="Microbiol. Resour. Announc.">
        <title>Draft Genome Sequence of a Cladosporium Species Isolated from the Mesophotic Ascidian Didemnum maculosum.</title>
        <authorList>
            <person name="Gioti A."/>
            <person name="Siaperas R."/>
            <person name="Nikolaivits E."/>
            <person name="Le Goff G."/>
            <person name="Ouazzani J."/>
            <person name="Kotoulas G."/>
            <person name="Topakas E."/>
        </authorList>
    </citation>
    <scope>NUCLEOTIDE SEQUENCE [LARGE SCALE GENOMIC DNA]</scope>
    <source>
        <strain evidence="3 4">TM138-S3</strain>
    </source>
</reference>
<dbReference type="Proteomes" id="UP000803884">
    <property type="component" value="Unassembled WGS sequence"/>
</dbReference>
<dbReference type="InterPro" id="IPR009772">
    <property type="entry name" value="CDC123"/>
</dbReference>
<comment type="similarity">
    <text evidence="1">Belongs to the CDC123 family.</text>
</comment>
<comment type="caution">
    <text evidence="3">The sequence shown here is derived from an EMBL/GenBank/DDBJ whole genome shotgun (WGS) entry which is preliminary data.</text>
</comment>
<gene>
    <name evidence="3" type="ORF">WHR41_03669</name>
</gene>
<evidence type="ECO:0008006" key="5">
    <source>
        <dbReference type="Google" id="ProtNLM"/>
    </source>
</evidence>
<dbReference type="EMBL" id="JAAQHG020000009">
    <property type="protein sequence ID" value="KAL1587743.1"/>
    <property type="molecule type" value="Genomic_DNA"/>
</dbReference>
<accession>A0AB34KSL7</accession>
<feature type="compositionally biased region" description="Basic and acidic residues" evidence="2">
    <location>
        <begin position="348"/>
        <end position="360"/>
    </location>
</feature>
<name>A0AB34KSL7_9PEZI</name>
<dbReference type="RefSeq" id="XP_069230848.1">
    <property type="nucleotide sequence ID" value="XM_069372275.1"/>
</dbReference>
<feature type="compositionally biased region" description="Acidic residues" evidence="2">
    <location>
        <begin position="361"/>
        <end position="375"/>
    </location>
</feature>
<evidence type="ECO:0000256" key="1">
    <source>
        <dbReference type="ARBA" id="ARBA00011047"/>
    </source>
</evidence>